<feature type="compositionally biased region" description="Low complexity" evidence="1">
    <location>
        <begin position="212"/>
        <end position="229"/>
    </location>
</feature>
<evidence type="ECO:0008006" key="5">
    <source>
        <dbReference type="Google" id="ProtNLM"/>
    </source>
</evidence>
<reference evidence="4" key="1">
    <citation type="journal article" date="2019" name="Int. J. Syst. Evol. Microbiol.">
        <title>The Global Catalogue of Microorganisms (GCM) 10K type strain sequencing project: providing services to taxonomists for standard genome sequencing and annotation.</title>
        <authorList>
            <consortium name="The Broad Institute Genomics Platform"/>
            <consortium name="The Broad Institute Genome Sequencing Center for Infectious Disease"/>
            <person name="Wu L."/>
            <person name="Ma J."/>
        </authorList>
    </citation>
    <scope>NUCLEOTIDE SEQUENCE [LARGE SCALE GENOMIC DNA]</scope>
    <source>
        <strain evidence="4">CGMCC 4.7680</strain>
    </source>
</reference>
<feature type="region of interest" description="Disordered" evidence="1">
    <location>
        <begin position="207"/>
        <end position="229"/>
    </location>
</feature>
<accession>A0ABQ3KFK7</accession>
<feature type="transmembrane region" description="Helical" evidence="2">
    <location>
        <begin position="59"/>
        <end position="81"/>
    </location>
</feature>
<evidence type="ECO:0000313" key="4">
    <source>
        <dbReference type="Proteomes" id="UP000649955"/>
    </source>
</evidence>
<keyword evidence="2" id="KW-0812">Transmembrane</keyword>
<dbReference type="EMBL" id="BNAW01000016">
    <property type="protein sequence ID" value="GHG17682.1"/>
    <property type="molecule type" value="Genomic_DNA"/>
</dbReference>
<keyword evidence="2" id="KW-0472">Membrane</keyword>
<feature type="transmembrane region" description="Helical" evidence="2">
    <location>
        <begin position="120"/>
        <end position="141"/>
    </location>
</feature>
<gene>
    <name evidence="3" type="ORF">GCM10017567_39970</name>
</gene>
<sequence>MCPHRRSASLEPVKTSPRWRQAVVWLHVVSSVAWMSQALALVVLMSSGAPAWADRLDSVLLAPMANVSAFTGLLLAGATAWGYFRHWWVLTKFALTLIQLYAGIFLLSPALRESADTGTVAWPQIAGASLMASALAFQAWLSVAKPWKKTPWSPAAKPPAAPTWVFVAGIAAPVADVAAGLALGFPSPLAELVMLIVLLGFERRRRRRRAQRPTARTPRSAPAASSPTA</sequence>
<evidence type="ECO:0000256" key="2">
    <source>
        <dbReference type="SAM" id="Phobius"/>
    </source>
</evidence>
<name>A0ABQ3KFK7_9PSEU</name>
<keyword evidence="4" id="KW-1185">Reference proteome</keyword>
<organism evidence="3 4">
    <name type="scientific">Amycolatopsis bullii</name>
    <dbReference type="NCBI Taxonomy" id="941987"/>
    <lineage>
        <taxon>Bacteria</taxon>
        <taxon>Bacillati</taxon>
        <taxon>Actinomycetota</taxon>
        <taxon>Actinomycetes</taxon>
        <taxon>Pseudonocardiales</taxon>
        <taxon>Pseudonocardiaceae</taxon>
        <taxon>Amycolatopsis</taxon>
    </lineage>
</organism>
<dbReference type="Proteomes" id="UP000649955">
    <property type="component" value="Unassembled WGS sequence"/>
</dbReference>
<protein>
    <recommendedName>
        <fullName evidence="5">DUF2269 domain-containing protein</fullName>
    </recommendedName>
</protein>
<proteinExistence type="predicted"/>
<feature type="transmembrane region" description="Helical" evidence="2">
    <location>
        <begin position="87"/>
        <end position="108"/>
    </location>
</feature>
<keyword evidence="2" id="KW-1133">Transmembrane helix</keyword>
<feature type="transmembrane region" description="Helical" evidence="2">
    <location>
        <begin position="24"/>
        <end position="47"/>
    </location>
</feature>
<evidence type="ECO:0000256" key="1">
    <source>
        <dbReference type="SAM" id="MobiDB-lite"/>
    </source>
</evidence>
<comment type="caution">
    <text evidence="3">The sequence shown here is derived from an EMBL/GenBank/DDBJ whole genome shotgun (WGS) entry which is preliminary data.</text>
</comment>
<feature type="transmembrane region" description="Helical" evidence="2">
    <location>
        <begin position="177"/>
        <end position="201"/>
    </location>
</feature>
<evidence type="ECO:0000313" key="3">
    <source>
        <dbReference type="EMBL" id="GHG17682.1"/>
    </source>
</evidence>